<reference evidence="1" key="1">
    <citation type="submission" date="2006-10" db="EMBL/GenBank/DDBJ databases">
        <authorList>
            <person name="Amadeo P."/>
            <person name="Zhao Q."/>
            <person name="Wortman J."/>
            <person name="Fraser-Liggett C."/>
            <person name="Carlton J."/>
        </authorList>
    </citation>
    <scope>NUCLEOTIDE SEQUENCE</scope>
    <source>
        <strain evidence="1">G3</strain>
    </source>
</reference>
<organism evidence="1 2">
    <name type="scientific">Trichomonas vaginalis (strain ATCC PRA-98 / G3)</name>
    <dbReference type="NCBI Taxonomy" id="412133"/>
    <lineage>
        <taxon>Eukaryota</taxon>
        <taxon>Metamonada</taxon>
        <taxon>Parabasalia</taxon>
        <taxon>Trichomonadida</taxon>
        <taxon>Trichomonadidae</taxon>
        <taxon>Trichomonas</taxon>
    </lineage>
</organism>
<evidence type="ECO:0000313" key="1">
    <source>
        <dbReference type="EMBL" id="EAX94106.1"/>
    </source>
</evidence>
<reference evidence="1" key="2">
    <citation type="journal article" date="2007" name="Science">
        <title>Draft genome sequence of the sexually transmitted pathogen Trichomonas vaginalis.</title>
        <authorList>
            <person name="Carlton J.M."/>
            <person name="Hirt R.P."/>
            <person name="Silva J.C."/>
            <person name="Delcher A.L."/>
            <person name="Schatz M."/>
            <person name="Zhao Q."/>
            <person name="Wortman J.R."/>
            <person name="Bidwell S.L."/>
            <person name="Alsmark U.C.M."/>
            <person name="Besteiro S."/>
            <person name="Sicheritz-Ponten T."/>
            <person name="Noel C.J."/>
            <person name="Dacks J.B."/>
            <person name="Foster P.G."/>
            <person name="Simillion C."/>
            <person name="Van de Peer Y."/>
            <person name="Miranda-Saavedra D."/>
            <person name="Barton G.J."/>
            <person name="Westrop G.D."/>
            <person name="Mueller S."/>
            <person name="Dessi D."/>
            <person name="Fiori P.L."/>
            <person name="Ren Q."/>
            <person name="Paulsen I."/>
            <person name="Zhang H."/>
            <person name="Bastida-Corcuera F.D."/>
            <person name="Simoes-Barbosa A."/>
            <person name="Brown M.T."/>
            <person name="Hayes R.D."/>
            <person name="Mukherjee M."/>
            <person name="Okumura C.Y."/>
            <person name="Schneider R."/>
            <person name="Smith A.J."/>
            <person name="Vanacova S."/>
            <person name="Villalvazo M."/>
            <person name="Haas B.J."/>
            <person name="Pertea M."/>
            <person name="Feldblyum T.V."/>
            <person name="Utterback T.R."/>
            <person name="Shu C.L."/>
            <person name="Osoegawa K."/>
            <person name="de Jong P.J."/>
            <person name="Hrdy I."/>
            <person name="Horvathova L."/>
            <person name="Zubacova Z."/>
            <person name="Dolezal P."/>
            <person name="Malik S.B."/>
            <person name="Logsdon J.M. Jr."/>
            <person name="Henze K."/>
            <person name="Gupta A."/>
            <person name="Wang C.C."/>
            <person name="Dunne R.L."/>
            <person name="Upcroft J.A."/>
            <person name="Upcroft P."/>
            <person name="White O."/>
            <person name="Salzberg S.L."/>
            <person name="Tang P."/>
            <person name="Chiu C.-H."/>
            <person name="Lee Y.-S."/>
            <person name="Embley T.M."/>
            <person name="Coombs G.H."/>
            <person name="Mottram J.C."/>
            <person name="Tachezy J."/>
            <person name="Fraser-Liggett C.M."/>
            <person name="Johnson P.J."/>
        </authorList>
    </citation>
    <scope>NUCLEOTIDE SEQUENCE [LARGE SCALE GENOMIC DNA]</scope>
    <source>
        <strain evidence="1">G3</strain>
    </source>
</reference>
<keyword evidence="2" id="KW-1185">Reference proteome</keyword>
<dbReference type="VEuPathDB" id="TrichDB:TVAGG3_0077070"/>
<protein>
    <submittedName>
        <fullName evidence="1">Uncharacterized protein</fullName>
    </submittedName>
</protein>
<dbReference type="InParanoid" id="A2FLX3"/>
<name>A2FLX3_TRIV3</name>
<gene>
    <name evidence="1" type="ORF">TVAG_336690</name>
</gene>
<dbReference type="EMBL" id="DS113876">
    <property type="protein sequence ID" value="EAX94106.1"/>
    <property type="molecule type" value="Genomic_DNA"/>
</dbReference>
<dbReference type="VEuPathDB" id="TrichDB:TVAG_336690"/>
<accession>A2FLX3</accession>
<sequence>MSKNDIDEPSFYVCQVSEPKDHYLQGDNIEIECKLNVYGNRPIVGRAEKEFYFVDYSDEDKLKLITTSSNSVVKFSVTLPQKADVFYQDHIYIYQKFTHMPYKSEIWPVWLKIYRQLQIDFRVIELHDSAFKININTTDIIGSNYAVYYAIVPTTETDNTVFYPLGPMPSFTNKDIEIPRTILKGKYLMTIKIKYDNYEREVNAIKAINYERSLIPLTNRYNKLTNPDYHISAGSIVILSPVSSTSSLQAYAEIGDKNYTMLKNNVISMEFTENGLLHIKGNDEIYAIFLRIPDIKTDDKIFMIGNGRLTIGTAEDCKYKILPQKAITLVMATFDGNGKTEIDWGNSVQIMVSQYYENAGFYPVKQKRIAT</sequence>
<dbReference type="Proteomes" id="UP000001542">
    <property type="component" value="Unassembled WGS sequence"/>
</dbReference>
<evidence type="ECO:0000313" key="2">
    <source>
        <dbReference type="Proteomes" id="UP000001542"/>
    </source>
</evidence>
<proteinExistence type="predicted"/>
<dbReference type="AlphaFoldDB" id="A2FLX3"/>